<protein>
    <submittedName>
        <fullName evidence="3">Uncharacterized protein</fullName>
    </submittedName>
</protein>
<keyword evidence="2" id="KW-0472">Membrane</keyword>
<evidence type="ECO:0000256" key="1">
    <source>
        <dbReference type="SAM" id="MobiDB-lite"/>
    </source>
</evidence>
<keyword evidence="2" id="KW-1133">Transmembrane helix</keyword>
<dbReference type="AlphaFoldDB" id="A0A518DXX6"/>
<accession>A0A518DXX6</accession>
<organism evidence="3 4">
    <name type="scientific">Lignipirellula cremea</name>
    <dbReference type="NCBI Taxonomy" id="2528010"/>
    <lineage>
        <taxon>Bacteria</taxon>
        <taxon>Pseudomonadati</taxon>
        <taxon>Planctomycetota</taxon>
        <taxon>Planctomycetia</taxon>
        <taxon>Pirellulales</taxon>
        <taxon>Pirellulaceae</taxon>
        <taxon>Lignipirellula</taxon>
    </lineage>
</organism>
<feature type="compositionally biased region" description="Basic and acidic residues" evidence="1">
    <location>
        <begin position="54"/>
        <end position="70"/>
    </location>
</feature>
<dbReference type="KEGG" id="lcre:Pla8534_45230"/>
<dbReference type="Proteomes" id="UP000317648">
    <property type="component" value="Chromosome"/>
</dbReference>
<evidence type="ECO:0000313" key="4">
    <source>
        <dbReference type="Proteomes" id="UP000317648"/>
    </source>
</evidence>
<keyword evidence="2" id="KW-0812">Transmembrane</keyword>
<feature type="region of interest" description="Disordered" evidence="1">
    <location>
        <begin position="43"/>
        <end position="70"/>
    </location>
</feature>
<reference evidence="3 4" key="1">
    <citation type="submission" date="2019-02" db="EMBL/GenBank/DDBJ databases">
        <title>Deep-cultivation of Planctomycetes and their phenomic and genomic characterization uncovers novel biology.</title>
        <authorList>
            <person name="Wiegand S."/>
            <person name="Jogler M."/>
            <person name="Boedeker C."/>
            <person name="Pinto D."/>
            <person name="Vollmers J."/>
            <person name="Rivas-Marin E."/>
            <person name="Kohn T."/>
            <person name="Peeters S.H."/>
            <person name="Heuer A."/>
            <person name="Rast P."/>
            <person name="Oberbeckmann S."/>
            <person name="Bunk B."/>
            <person name="Jeske O."/>
            <person name="Meyerdierks A."/>
            <person name="Storesund J.E."/>
            <person name="Kallscheuer N."/>
            <person name="Luecker S."/>
            <person name="Lage O.M."/>
            <person name="Pohl T."/>
            <person name="Merkel B.J."/>
            <person name="Hornburger P."/>
            <person name="Mueller R.-W."/>
            <person name="Bruemmer F."/>
            <person name="Labrenz M."/>
            <person name="Spormann A.M."/>
            <person name="Op den Camp H."/>
            <person name="Overmann J."/>
            <person name="Amann R."/>
            <person name="Jetten M.S.M."/>
            <person name="Mascher T."/>
            <person name="Medema M.H."/>
            <person name="Devos D.P."/>
            <person name="Kaster A.-K."/>
            <person name="Ovreas L."/>
            <person name="Rohde M."/>
            <person name="Galperin M.Y."/>
            <person name="Jogler C."/>
        </authorList>
    </citation>
    <scope>NUCLEOTIDE SEQUENCE [LARGE SCALE GENOMIC DNA]</scope>
    <source>
        <strain evidence="3 4">Pla85_3_4</strain>
    </source>
</reference>
<keyword evidence="4" id="KW-1185">Reference proteome</keyword>
<gene>
    <name evidence="3" type="ORF">Pla8534_45230</name>
</gene>
<name>A0A518DXX6_9BACT</name>
<evidence type="ECO:0000313" key="3">
    <source>
        <dbReference type="EMBL" id="QDU96702.1"/>
    </source>
</evidence>
<proteinExistence type="predicted"/>
<evidence type="ECO:0000256" key="2">
    <source>
        <dbReference type="SAM" id="Phobius"/>
    </source>
</evidence>
<sequence>MQYPPPWRSWQATWRPRLSIALLSLLVLLVALPMAQARSLPAVEQTGSRPSIRRIKEAARPERPPPHEWRRTTKGWELVGEWPSLRPEPIREAAFHPALLAILQLLLSLAVLTVAEPDRQSVPPRAFVRPAI</sequence>
<dbReference type="EMBL" id="CP036433">
    <property type="protein sequence ID" value="QDU96702.1"/>
    <property type="molecule type" value="Genomic_DNA"/>
</dbReference>
<feature type="transmembrane region" description="Helical" evidence="2">
    <location>
        <begin position="94"/>
        <end position="115"/>
    </location>
</feature>